<dbReference type="InterPro" id="IPR029063">
    <property type="entry name" value="SAM-dependent_MTases_sf"/>
</dbReference>
<evidence type="ECO:0000313" key="2">
    <source>
        <dbReference type="Proteomes" id="UP001521116"/>
    </source>
</evidence>
<dbReference type="Pfam" id="PF13489">
    <property type="entry name" value="Methyltransf_23"/>
    <property type="match status" value="1"/>
</dbReference>
<protein>
    <recommendedName>
        <fullName evidence="3">S-adenosyl-L-methionine-dependent methyltransferase</fullName>
    </recommendedName>
</protein>
<dbReference type="PANTHER" id="PTHR43591:SF10">
    <property type="entry name" value="ABC TRANSMEMBRANE TYPE-1 DOMAIN-CONTAINING PROTEIN-RELATED"/>
    <property type="match status" value="1"/>
</dbReference>
<dbReference type="EMBL" id="JAJVDC020000075">
    <property type="protein sequence ID" value="KAL1627165.1"/>
    <property type="molecule type" value="Genomic_DNA"/>
</dbReference>
<gene>
    <name evidence="1" type="ORF">SLS56_006503</name>
</gene>
<proteinExistence type="predicted"/>
<dbReference type="Proteomes" id="UP001521116">
    <property type="component" value="Unassembled WGS sequence"/>
</dbReference>
<dbReference type="PANTHER" id="PTHR43591">
    <property type="entry name" value="METHYLTRANSFERASE"/>
    <property type="match status" value="1"/>
</dbReference>
<dbReference type="SUPFAM" id="SSF53335">
    <property type="entry name" value="S-adenosyl-L-methionine-dependent methyltransferases"/>
    <property type="match status" value="1"/>
</dbReference>
<accession>A0ABR3SQE7</accession>
<evidence type="ECO:0000313" key="1">
    <source>
        <dbReference type="EMBL" id="KAL1627165.1"/>
    </source>
</evidence>
<keyword evidence="2" id="KW-1185">Reference proteome</keyword>
<reference evidence="1 2" key="1">
    <citation type="submission" date="2024-02" db="EMBL/GenBank/DDBJ databases">
        <title>De novo assembly and annotation of 12 fungi associated with fruit tree decline syndrome in Ontario, Canada.</title>
        <authorList>
            <person name="Sulman M."/>
            <person name="Ellouze W."/>
            <person name="Ilyukhin E."/>
        </authorList>
    </citation>
    <scope>NUCLEOTIDE SEQUENCE [LARGE SCALE GENOMIC DNA]</scope>
    <source>
        <strain evidence="1 2">M1-105</strain>
    </source>
</reference>
<dbReference type="CDD" id="cd02440">
    <property type="entry name" value="AdoMet_MTases"/>
    <property type="match status" value="1"/>
</dbReference>
<sequence length="319" mass="36559">MITPKPIDFLTPVPHRSSSDLTSLASDVTRGLYENGRRYHSYGSSQYAFPNDERELDRLDMQHSMMTLLLENKLFWSPLNSPHKVLDLGTGTGIWAMDFAEMFPSAEVVGTDLSAIQPSWVQPNCKFEIDDAEANWTWPPDYFDFIHNRNFVCSIRDWPRLIEQCYRHTKPGGYVEFQEKHPLMLSDDGTLAPSSPLALWSTHFFAAGEKFGKSLTSPRHLKGWLEAAGFVDVREHALKLPVGPWARDQRLKKVGLFERVNMDEGIEALTLMLFTRALGWSVDEVQVFLAGVRREVKRKDVHAYYHFYVVYGKKPEDAS</sequence>
<name>A0ABR3SQE7_9PEZI</name>
<dbReference type="Gene3D" id="3.40.50.150">
    <property type="entry name" value="Vaccinia Virus protein VP39"/>
    <property type="match status" value="1"/>
</dbReference>
<evidence type="ECO:0008006" key="3">
    <source>
        <dbReference type="Google" id="ProtNLM"/>
    </source>
</evidence>
<organism evidence="1 2">
    <name type="scientific">Neofusicoccum ribis</name>
    <dbReference type="NCBI Taxonomy" id="45134"/>
    <lineage>
        <taxon>Eukaryota</taxon>
        <taxon>Fungi</taxon>
        <taxon>Dikarya</taxon>
        <taxon>Ascomycota</taxon>
        <taxon>Pezizomycotina</taxon>
        <taxon>Dothideomycetes</taxon>
        <taxon>Dothideomycetes incertae sedis</taxon>
        <taxon>Botryosphaeriales</taxon>
        <taxon>Botryosphaeriaceae</taxon>
        <taxon>Neofusicoccum</taxon>
    </lineage>
</organism>
<comment type="caution">
    <text evidence="1">The sequence shown here is derived from an EMBL/GenBank/DDBJ whole genome shotgun (WGS) entry which is preliminary data.</text>
</comment>